<dbReference type="EMBL" id="BAABJQ010000008">
    <property type="protein sequence ID" value="GAA5186386.1"/>
    <property type="molecule type" value="Genomic_DNA"/>
</dbReference>
<sequence length="93" mass="10140">MNPAIIVVVIIAGIIILITLLASVHVQPAIRRPGLTLVWPIVDRLRSVNMQITTMSVPGQDGITRDNVSVRVDAVVYFRVGHNLPYPGFDTPA</sequence>
<dbReference type="SUPFAM" id="SSF117892">
    <property type="entry name" value="Band 7/SPFH domain"/>
    <property type="match status" value="1"/>
</dbReference>
<keyword evidence="5" id="KW-1185">Reference proteome</keyword>
<dbReference type="Pfam" id="PF01145">
    <property type="entry name" value="Band_7"/>
    <property type="match status" value="1"/>
</dbReference>
<organism evidence="4 5">
    <name type="scientific">Rugosimonospora acidiphila</name>
    <dbReference type="NCBI Taxonomy" id="556531"/>
    <lineage>
        <taxon>Bacteria</taxon>
        <taxon>Bacillati</taxon>
        <taxon>Actinomycetota</taxon>
        <taxon>Actinomycetes</taxon>
        <taxon>Micromonosporales</taxon>
        <taxon>Micromonosporaceae</taxon>
        <taxon>Rugosimonospora</taxon>
    </lineage>
</organism>
<comment type="caution">
    <text evidence="4">The sequence shown here is derived from an EMBL/GenBank/DDBJ whole genome shotgun (WGS) entry which is preliminary data.</text>
</comment>
<dbReference type="InterPro" id="IPR001107">
    <property type="entry name" value="Band_7"/>
</dbReference>
<dbReference type="RefSeq" id="WP_345630425.1">
    <property type="nucleotide sequence ID" value="NZ_BAABJQ010000008.1"/>
</dbReference>
<dbReference type="InterPro" id="IPR036013">
    <property type="entry name" value="Band_7/SPFH_dom_sf"/>
</dbReference>
<evidence type="ECO:0000256" key="2">
    <source>
        <dbReference type="SAM" id="Phobius"/>
    </source>
</evidence>
<keyword evidence="2" id="KW-0472">Membrane</keyword>
<evidence type="ECO:0000259" key="3">
    <source>
        <dbReference type="Pfam" id="PF01145"/>
    </source>
</evidence>
<evidence type="ECO:0000313" key="5">
    <source>
        <dbReference type="Proteomes" id="UP001501570"/>
    </source>
</evidence>
<name>A0ABP9RTR0_9ACTN</name>
<dbReference type="PANTHER" id="PTHR10264">
    <property type="entry name" value="BAND 7 PROTEIN-RELATED"/>
    <property type="match status" value="1"/>
</dbReference>
<feature type="domain" description="Band 7" evidence="3">
    <location>
        <begin position="26"/>
        <end position="80"/>
    </location>
</feature>
<evidence type="ECO:0000313" key="4">
    <source>
        <dbReference type="EMBL" id="GAA5186386.1"/>
    </source>
</evidence>
<dbReference type="Proteomes" id="UP001501570">
    <property type="component" value="Unassembled WGS sequence"/>
</dbReference>
<reference evidence="5" key="1">
    <citation type="journal article" date="2019" name="Int. J. Syst. Evol. Microbiol.">
        <title>The Global Catalogue of Microorganisms (GCM) 10K type strain sequencing project: providing services to taxonomists for standard genome sequencing and annotation.</title>
        <authorList>
            <consortium name="The Broad Institute Genomics Platform"/>
            <consortium name="The Broad Institute Genome Sequencing Center for Infectious Disease"/>
            <person name="Wu L."/>
            <person name="Ma J."/>
        </authorList>
    </citation>
    <scope>NUCLEOTIDE SEQUENCE [LARGE SCALE GENOMIC DNA]</scope>
    <source>
        <strain evidence="5">JCM 18304</strain>
    </source>
</reference>
<proteinExistence type="inferred from homology"/>
<protein>
    <recommendedName>
        <fullName evidence="3">Band 7 domain-containing protein</fullName>
    </recommendedName>
</protein>
<dbReference type="PANTHER" id="PTHR10264:SF19">
    <property type="entry name" value="AT06885P-RELATED"/>
    <property type="match status" value="1"/>
</dbReference>
<feature type="transmembrane region" description="Helical" evidence="2">
    <location>
        <begin position="6"/>
        <end position="26"/>
    </location>
</feature>
<accession>A0ABP9RTR0</accession>
<dbReference type="Gene3D" id="3.30.479.30">
    <property type="entry name" value="Band 7 domain"/>
    <property type="match status" value="1"/>
</dbReference>
<gene>
    <name evidence="4" type="ORF">GCM10023322_32520</name>
</gene>
<keyword evidence="2" id="KW-0812">Transmembrane</keyword>
<comment type="similarity">
    <text evidence="1">Belongs to the band 7/mec-2 family.</text>
</comment>
<keyword evidence="2" id="KW-1133">Transmembrane helix</keyword>
<dbReference type="InterPro" id="IPR043202">
    <property type="entry name" value="Band-7_stomatin-like"/>
</dbReference>
<evidence type="ECO:0000256" key="1">
    <source>
        <dbReference type="ARBA" id="ARBA00008164"/>
    </source>
</evidence>